<comment type="caution">
    <text evidence="4">The sequence shown here is derived from an EMBL/GenBank/DDBJ whole genome shotgun (WGS) entry which is preliminary data.</text>
</comment>
<keyword evidence="2" id="KW-0472">Membrane</keyword>
<feature type="transmembrane region" description="Helical" evidence="2">
    <location>
        <begin position="54"/>
        <end position="73"/>
    </location>
</feature>
<feature type="region of interest" description="Disordered" evidence="1">
    <location>
        <begin position="1514"/>
        <end position="1536"/>
    </location>
</feature>
<keyword evidence="2" id="KW-1133">Transmembrane helix</keyword>
<feature type="domain" description="TmcB/TmcC TPR repeats" evidence="3">
    <location>
        <begin position="504"/>
        <end position="604"/>
    </location>
</feature>
<dbReference type="InterPro" id="IPR057352">
    <property type="entry name" value="TPR_TmcB/C"/>
</dbReference>
<feature type="compositionally biased region" description="Basic and acidic residues" evidence="1">
    <location>
        <begin position="1518"/>
        <end position="1531"/>
    </location>
</feature>
<keyword evidence="2" id="KW-0812">Transmembrane</keyword>
<dbReference type="PANTHER" id="PTHR31600:SF2">
    <property type="entry name" value="GAMETE ENRICHED GENE 10 PROTEIN-RELATED"/>
    <property type="match status" value="1"/>
</dbReference>
<evidence type="ECO:0000256" key="1">
    <source>
        <dbReference type="SAM" id="MobiDB-lite"/>
    </source>
</evidence>
<protein>
    <recommendedName>
        <fullName evidence="3">TmcB/TmcC TPR repeats domain-containing protein</fullName>
    </recommendedName>
</protein>
<reference evidence="4 5" key="1">
    <citation type="submission" date="2019-03" db="EMBL/GenBank/DDBJ databases">
        <title>Single cell metagenomics reveals metabolic interactions within the superorganism composed of flagellate Streblomastix strix and complex community of Bacteroidetes bacteria on its surface.</title>
        <authorList>
            <person name="Treitli S.C."/>
            <person name="Kolisko M."/>
            <person name="Husnik F."/>
            <person name="Keeling P."/>
            <person name="Hampl V."/>
        </authorList>
    </citation>
    <scope>NUCLEOTIDE SEQUENCE [LARGE SCALE GENOMIC DNA]</scope>
    <source>
        <strain evidence="4">ST1C</strain>
    </source>
</reference>
<evidence type="ECO:0000313" key="4">
    <source>
        <dbReference type="EMBL" id="KAA6403987.1"/>
    </source>
</evidence>
<feature type="transmembrane region" description="Helical" evidence="2">
    <location>
        <begin position="751"/>
        <end position="770"/>
    </location>
</feature>
<dbReference type="Proteomes" id="UP000324800">
    <property type="component" value="Unassembled WGS sequence"/>
</dbReference>
<dbReference type="PANTHER" id="PTHR31600">
    <property type="entry name" value="TINY MACROCYSTS PROTEIN B-RELATED"/>
    <property type="match status" value="1"/>
</dbReference>
<proteinExistence type="predicted"/>
<feature type="transmembrane region" description="Helical" evidence="2">
    <location>
        <begin position="328"/>
        <end position="351"/>
    </location>
</feature>
<evidence type="ECO:0000313" key="5">
    <source>
        <dbReference type="Proteomes" id="UP000324800"/>
    </source>
</evidence>
<dbReference type="Pfam" id="PF25474">
    <property type="entry name" value="TPR_TmcB"/>
    <property type="match status" value="1"/>
</dbReference>
<feature type="transmembrane region" description="Helical" evidence="2">
    <location>
        <begin position="1186"/>
        <end position="1205"/>
    </location>
</feature>
<gene>
    <name evidence="4" type="ORF">EZS28_000476</name>
</gene>
<organism evidence="4 5">
    <name type="scientific">Streblomastix strix</name>
    <dbReference type="NCBI Taxonomy" id="222440"/>
    <lineage>
        <taxon>Eukaryota</taxon>
        <taxon>Metamonada</taxon>
        <taxon>Preaxostyla</taxon>
        <taxon>Oxymonadida</taxon>
        <taxon>Streblomastigidae</taxon>
        <taxon>Streblomastix</taxon>
    </lineage>
</organism>
<dbReference type="EMBL" id="SNRW01000039">
    <property type="protein sequence ID" value="KAA6403987.1"/>
    <property type="molecule type" value="Genomic_DNA"/>
</dbReference>
<evidence type="ECO:0000259" key="3">
    <source>
        <dbReference type="Pfam" id="PF25474"/>
    </source>
</evidence>
<dbReference type="InterPro" id="IPR052994">
    <property type="entry name" value="Tiny_macrocysts_regulators"/>
</dbReference>
<name>A0A5J4X9Z6_9EUKA</name>
<feature type="transmembrane region" description="Helical" evidence="2">
    <location>
        <begin position="194"/>
        <end position="219"/>
    </location>
</feature>
<feature type="compositionally biased region" description="Basic and acidic residues" evidence="1">
    <location>
        <begin position="644"/>
        <end position="668"/>
    </location>
</feature>
<feature type="transmembrane region" description="Helical" evidence="2">
    <location>
        <begin position="1157"/>
        <end position="1180"/>
    </location>
</feature>
<dbReference type="OrthoDB" id="16288at2759"/>
<feature type="transmembrane region" description="Helical" evidence="2">
    <location>
        <begin position="104"/>
        <end position="125"/>
    </location>
</feature>
<feature type="compositionally biased region" description="Basic residues" evidence="1">
    <location>
        <begin position="687"/>
        <end position="701"/>
    </location>
</feature>
<sequence length="1786" mass="204283">MIQQQKMKEDINAEIEDDDIEVSTKGLGSLDVFVAKILVPLYDQDKYPVLQKEFFLYFLVVIQMISLGAYSIHPVTQRPPSSLFFYMLGFIDGQSWGQLSKSNILFVLFGCVGVLLISITFNAVISFNHEKLLVSHRPLVYADRFLFDLFQTVSNIIFLNISISTFDCIKSETGNYSVLRFAAVQCFGNNALQIAAALFAILFSLIFLFLEILMGFCIFNNNCKHGGLFSKSSGQVEAFQRFLLFGLVFGQRMLINWHFWRGFVSMGTSALLVFIYAFYQPHYHISGNSLMMSRYMIYGVERLFMEIAFKVQGVTPVDESGNASVKPIVYIMFGVGLAVGIICSLLMSLVIKWINKRRWLLDSNNDILALPQYQSQSSEIIEEKDVLLVKNFKIVWMVERQLRFLHQKNLRQTPYILYANFCYNVALRLHKESPELLFSYATFLQQIAKQPHPAAEVVSRCRILRPPMSMRIVLALQMLEQQRIRRLKNQLQASMTRRILTTMEQHILDQVEDFVEEALGELRMFWEGLIRPQPDLWELQNHLEMMSELTTKALKLHMRLLETCSNNPTVLRSYALFTGQLLRDEGEAQVALERANTLEQELDKQQTSLRRNPYPSRYNAHPGKSRGITLLNDGFVAEYGESVSQREREADPFSQESKRGIESRRGSEIEMNILTQSQKQLEPIKNKQNKKNQKSEKKKQKEKQQRNQSLLLKQSNGFNSGEMDTVIEINGQNTSSMLTNSNIILGTQSGIAHIIGFSAQVGGFIVMIIISESVLYISMNGFEDSLELIHTIGNLGYYTTRLSCSAIDLFLHEQEEWDANLFNNGEKNIALLSVPLILTSLTQSADAIEHVTQNIYQVKIIELQPWEAMDIDIQFYKWDTASKRVNESTVRVLSLLGAETSLVQQVRIITSEAYQNQDKWPQISSSKQNMNESNASDPPLSSSSFYEALMYILANPLQPIFEGCKRAIIDLFNNSEKWRISVTYLYPFLLFGLSLIVIIISVIVEFIFLRLTGKQRVKAYKHILELSESDVRQELQKTIVAIMNVGSAEEFGDKENEEEYERQREEEQRDEFVGYKTNADAEKVKDNQQQLKALKKNANRLKALGRFGQVKDKRLPVDLRRANDMQWEQELDAHIVRLVELYSSIPQQVQITVYKVLLVNMIGIMLLIAMLMIVYFIYTINFSETSANIVMIGTYQSLLMMVKFVSARMIAPSDKVTPPVNYVYNMSTNACFNNLDHLSSNGIDLMELLGCLGEYAIKVAHRGYFDAKVIDPDGAGYAEFAGQEDMARMSQDVILDSIQSYRMNHDVISNALLQKSDCLGQSQSRSAQQSQQSNEMNEFNQQQANLDIDVEYEYEEDKLLCTIPLSQRVFRKERGNLFGMMGLESRLRHNIRLLSKLYMNEQVLESMNLAAQTTVTETLISTILPEHKFIQSVLHYDLAIGGNKLGLKLLNNAKAEMKSTQGSILGLSIFSIFVHMILCIGCCVAILYTYRQIGVQTLELEQLYKTLLVSSEEEEEQKQEGEYNHGDDKQADFTPPSQDPAGLPFSFISQQSQNSISNLVISTAATATFQQSMHTGVGWMDEGRQHIADTAQSVVESQQRNESASQLIKQMDMLITATSQVLNKEELVIEGIINEILKKYRPQKKKKVGLKSPSKDDNKEQTVTKFTAQQINSVMMQLSIFQAGYAFHKREHTILHQRLVYVIDLLRLKIKEQKKWKLNPFSGDSKNAQRSKNVVNVMQVVTRQVAASLFQEHFRVKDKILMKFLNKLQKEYLQDDHHLEHKESIK</sequence>
<feature type="transmembrane region" description="Helical" evidence="2">
    <location>
        <begin position="145"/>
        <end position="166"/>
    </location>
</feature>
<feature type="region of interest" description="Disordered" evidence="1">
    <location>
        <begin position="642"/>
        <end position="718"/>
    </location>
</feature>
<feature type="transmembrane region" description="Helical" evidence="2">
    <location>
        <begin position="984"/>
        <end position="1008"/>
    </location>
</feature>
<feature type="transmembrane region" description="Helical" evidence="2">
    <location>
        <begin position="259"/>
        <end position="279"/>
    </location>
</feature>
<feature type="transmembrane region" description="Helical" evidence="2">
    <location>
        <begin position="1464"/>
        <end position="1490"/>
    </location>
</feature>
<evidence type="ECO:0000256" key="2">
    <source>
        <dbReference type="SAM" id="Phobius"/>
    </source>
</evidence>
<feature type="region of interest" description="Disordered" evidence="1">
    <location>
        <begin position="602"/>
        <end position="629"/>
    </location>
</feature>
<accession>A0A5J4X9Z6</accession>